<name>A0ABS4ZR53_9MYCO</name>
<sequence length="30" mass="3523">MTVRSEDHRPHRIVNAWISGVGVPDRDEHR</sequence>
<accession>A0ABS4ZR53</accession>
<reference evidence="1 2" key="1">
    <citation type="submission" date="2021-03" db="EMBL/GenBank/DDBJ databases">
        <title>Sequencing the genomes of 1000 actinobacteria strains.</title>
        <authorList>
            <person name="Klenk H.-P."/>
        </authorList>
    </citation>
    <scope>NUCLEOTIDE SEQUENCE [LARGE SCALE GENOMIC DNA]</scope>
    <source>
        <strain evidence="1 2">DSM 46713</strain>
    </source>
</reference>
<gene>
    <name evidence="1" type="ORF">JOF57_001900</name>
</gene>
<proteinExistence type="predicted"/>
<evidence type="ECO:0000313" key="1">
    <source>
        <dbReference type="EMBL" id="MBP2451987.1"/>
    </source>
</evidence>
<dbReference type="EMBL" id="JAGIOP010000002">
    <property type="protein sequence ID" value="MBP2451987.1"/>
    <property type="molecule type" value="Genomic_DNA"/>
</dbReference>
<keyword evidence="2" id="KW-1185">Reference proteome</keyword>
<comment type="caution">
    <text evidence="1">The sequence shown here is derived from an EMBL/GenBank/DDBJ whole genome shotgun (WGS) entry which is preliminary data.</text>
</comment>
<dbReference type="Proteomes" id="UP000694460">
    <property type="component" value="Unassembled WGS sequence"/>
</dbReference>
<organism evidence="1 2">
    <name type="scientific">Mycolicibacterium lutetiense</name>
    <dbReference type="NCBI Taxonomy" id="1641992"/>
    <lineage>
        <taxon>Bacteria</taxon>
        <taxon>Bacillati</taxon>
        <taxon>Actinomycetota</taxon>
        <taxon>Actinomycetes</taxon>
        <taxon>Mycobacteriales</taxon>
        <taxon>Mycobacteriaceae</taxon>
        <taxon>Mycolicibacterium</taxon>
    </lineage>
</organism>
<protein>
    <submittedName>
        <fullName evidence="1">Uncharacterized protein</fullName>
    </submittedName>
</protein>
<evidence type="ECO:0000313" key="2">
    <source>
        <dbReference type="Proteomes" id="UP000694460"/>
    </source>
</evidence>